<name>A0A183J860_9BILA</name>
<dbReference type="Gene3D" id="2.30.29.30">
    <property type="entry name" value="Pleckstrin-homology domain (PH domain)/Phosphotyrosine-binding domain (PTB)"/>
    <property type="match status" value="1"/>
</dbReference>
<dbReference type="SUPFAM" id="SSF50729">
    <property type="entry name" value="PH domain-like"/>
    <property type="match status" value="1"/>
</dbReference>
<evidence type="ECO:0000259" key="2">
    <source>
        <dbReference type="Pfam" id="PF00373"/>
    </source>
</evidence>
<keyword evidence="1" id="KW-1133">Transmembrane helix</keyword>
<dbReference type="PANTHER" id="PTHR22692:SF26">
    <property type="entry name" value="SH3 DOMAIN-CONTAINING PROTEIN"/>
    <property type="match status" value="1"/>
</dbReference>
<proteinExistence type="predicted"/>
<reference evidence="4 5" key="2">
    <citation type="submission" date="2018-11" db="EMBL/GenBank/DDBJ databases">
        <authorList>
            <consortium name="Pathogen Informatics"/>
        </authorList>
    </citation>
    <scope>NUCLEOTIDE SEQUENCE [LARGE SCALE GENOMIC DNA]</scope>
</reference>
<keyword evidence="5" id="KW-1185">Reference proteome</keyword>
<dbReference type="Pfam" id="PF00373">
    <property type="entry name" value="FERM_M"/>
    <property type="match status" value="1"/>
</dbReference>
<evidence type="ECO:0000313" key="5">
    <source>
        <dbReference type="Proteomes" id="UP000270296"/>
    </source>
</evidence>
<dbReference type="WBParaSite" id="SBAD_0001246201-mRNA-1">
    <property type="protein sequence ID" value="SBAD_0001246201-mRNA-1"/>
    <property type="gene ID" value="SBAD_0001246201"/>
</dbReference>
<accession>A0A183J860</accession>
<organism evidence="6">
    <name type="scientific">Soboliphyme baturini</name>
    <dbReference type="NCBI Taxonomy" id="241478"/>
    <lineage>
        <taxon>Eukaryota</taxon>
        <taxon>Metazoa</taxon>
        <taxon>Ecdysozoa</taxon>
        <taxon>Nematoda</taxon>
        <taxon>Enoplea</taxon>
        <taxon>Dorylaimia</taxon>
        <taxon>Dioctophymatida</taxon>
        <taxon>Dioctophymatoidea</taxon>
        <taxon>Soboliphymatidae</taxon>
        <taxon>Soboliphyme</taxon>
    </lineage>
</organism>
<feature type="domain" description="FERM central" evidence="2">
    <location>
        <begin position="77"/>
        <end position="201"/>
    </location>
</feature>
<dbReference type="InterPro" id="IPR051567">
    <property type="entry name" value="Unconventional_Myosin_ATPase"/>
</dbReference>
<keyword evidence="1" id="KW-0812">Transmembrane</keyword>
<dbReference type="InterPro" id="IPR002404">
    <property type="entry name" value="IRS_PTB"/>
</dbReference>
<dbReference type="SUPFAM" id="SSF47031">
    <property type="entry name" value="Second domain of FERM"/>
    <property type="match status" value="1"/>
</dbReference>
<dbReference type="GO" id="GO:0005737">
    <property type="term" value="C:cytoplasm"/>
    <property type="evidence" value="ECO:0007669"/>
    <property type="project" value="UniProtKB-SubCell"/>
</dbReference>
<protein>
    <submittedName>
        <fullName evidence="6">FERM_M domain-containing protein</fullName>
    </submittedName>
</protein>
<dbReference type="Proteomes" id="UP000270296">
    <property type="component" value="Unassembled WGS sequence"/>
</dbReference>
<dbReference type="InterPro" id="IPR035963">
    <property type="entry name" value="FERM_2"/>
</dbReference>
<dbReference type="PANTHER" id="PTHR22692">
    <property type="entry name" value="MYOSIN VII, XV"/>
    <property type="match status" value="1"/>
</dbReference>
<reference evidence="6" key="1">
    <citation type="submission" date="2016-06" db="UniProtKB">
        <authorList>
            <consortium name="WormBaseParasite"/>
        </authorList>
    </citation>
    <scope>IDENTIFICATION</scope>
</reference>
<dbReference type="EMBL" id="UZAM01016880">
    <property type="protein sequence ID" value="VDP45102.1"/>
    <property type="molecule type" value="Genomic_DNA"/>
</dbReference>
<dbReference type="OrthoDB" id="8182952at2759"/>
<evidence type="ECO:0000313" key="6">
    <source>
        <dbReference type="WBParaSite" id="SBAD_0001246201-mRNA-1"/>
    </source>
</evidence>
<feature type="domain" description="IRS-type PTB" evidence="3">
    <location>
        <begin position="232"/>
        <end position="312"/>
    </location>
</feature>
<keyword evidence="1" id="KW-0472">Membrane</keyword>
<sequence>MNLRSTVEQQEFSLYYVIEAGMVLLFVFVAFLFEIYCTENVKKMLSNDEYVLDVTTALENMKNEYILLLDRSVWIHPLRWDNDLYVDVMFAQVEADYLEGLLVTMRTPDSVSVSVMDDIVTLGALIVKSREDWDRQHVSPQMVANVLPRIVQNIRHTSLQLWADRINQKLHQSIEDTTPQAARSKFLEVIQSWPLFGSKFYYIAVRVLFVGTLPVWYDVWFNLQHVYNPAVVGPCLLAVNKRGIHFLSLLTHEDLLSFRLNEILQTTKTSEGDPTIPAGLLQLKVGNLLQQHTIALETNEGTEIARIIGQYIYVDGQDKGIIYT</sequence>
<gene>
    <name evidence="4" type="ORF">SBAD_LOCUS12058</name>
</gene>
<evidence type="ECO:0000313" key="4">
    <source>
        <dbReference type="EMBL" id="VDP45102.1"/>
    </source>
</evidence>
<dbReference type="InterPro" id="IPR011993">
    <property type="entry name" value="PH-like_dom_sf"/>
</dbReference>
<dbReference type="InterPro" id="IPR019748">
    <property type="entry name" value="FERM_central"/>
</dbReference>
<evidence type="ECO:0000256" key="1">
    <source>
        <dbReference type="SAM" id="Phobius"/>
    </source>
</evidence>
<dbReference type="Pfam" id="PF02174">
    <property type="entry name" value="IRS"/>
    <property type="match status" value="1"/>
</dbReference>
<evidence type="ECO:0000259" key="3">
    <source>
        <dbReference type="Pfam" id="PF02174"/>
    </source>
</evidence>
<dbReference type="AlphaFoldDB" id="A0A183J860"/>
<feature type="transmembrane region" description="Helical" evidence="1">
    <location>
        <begin position="12"/>
        <end position="36"/>
    </location>
</feature>